<proteinExistence type="predicted"/>
<keyword evidence="1" id="KW-1133">Transmembrane helix</keyword>
<dbReference type="AlphaFoldDB" id="A0AAU8PIJ9"/>
<feature type="transmembrane region" description="Helical" evidence="1">
    <location>
        <begin position="71"/>
        <end position="91"/>
    </location>
</feature>
<evidence type="ECO:0000256" key="1">
    <source>
        <dbReference type="SAM" id="Phobius"/>
    </source>
</evidence>
<gene>
    <name evidence="2" type="ordered locus">Desku_1973</name>
</gene>
<keyword evidence="1" id="KW-0812">Transmembrane</keyword>
<organism evidence="2 3">
    <name type="scientific">Desulfofundulus kuznetsovii (strain DSM 6115 / VKM B-1805 / 17)</name>
    <name type="common">Desulfotomaculum kuznetsovii</name>
    <dbReference type="NCBI Taxonomy" id="760568"/>
    <lineage>
        <taxon>Bacteria</taxon>
        <taxon>Bacillati</taxon>
        <taxon>Bacillota</taxon>
        <taxon>Clostridia</taxon>
        <taxon>Eubacteriales</taxon>
        <taxon>Peptococcaceae</taxon>
        <taxon>Desulfofundulus</taxon>
    </lineage>
</organism>
<evidence type="ECO:0000313" key="3">
    <source>
        <dbReference type="Proteomes" id="UP000009229"/>
    </source>
</evidence>
<protein>
    <recommendedName>
        <fullName evidence="4">Prepilin-type N-terminal cleavage/methylation domain-containing protein</fullName>
    </recommendedName>
</protein>
<dbReference type="KEGG" id="dku:Desku_1973"/>
<dbReference type="Proteomes" id="UP000009229">
    <property type="component" value="Chromosome"/>
</dbReference>
<name>A0AAU8PIJ9_DESK7</name>
<reference evidence="3" key="1">
    <citation type="submission" date="2011-05" db="EMBL/GenBank/DDBJ databases">
        <title>Complete sequence of Desulfotomaculum kuznetsovii DSM 6115.</title>
        <authorList>
            <person name="Lucas S."/>
            <person name="Han J."/>
            <person name="Lapidus A."/>
            <person name="Cheng J.-F."/>
            <person name="Goodwin L."/>
            <person name="Pitluck S."/>
            <person name="Peters L."/>
            <person name="Mikhailova N."/>
            <person name="Lu M."/>
            <person name="Saunders E."/>
            <person name="Han C."/>
            <person name="Tapia R."/>
            <person name="Land M."/>
            <person name="Hauser L."/>
            <person name="Kyrpides N."/>
            <person name="Ivanova N."/>
            <person name="Pagani I."/>
            <person name="Nazina T."/>
            <person name="Ivanova A."/>
            <person name="Parshina S."/>
            <person name="Kuever J."/>
            <person name="Muyzer G."/>
            <person name="Plugge C."/>
            <person name="Stams A."/>
            <person name="Woyke T."/>
        </authorList>
    </citation>
    <scope>NUCLEOTIDE SEQUENCE [LARGE SCALE GENOMIC DNA]</scope>
    <source>
        <strain evidence="3">DSM 6115 / VKM B-1805 / 17</strain>
    </source>
</reference>
<accession>A0AAU8PIJ9</accession>
<keyword evidence="3" id="KW-1185">Reference proteome</keyword>
<keyword evidence="1" id="KW-0472">Membrane</keyword>
<dbReference type="EMBL" id="CP002770">
    <property type="protein sequence ID" value="AEG15532.1"/>
    <property type="molecule type" value="Genomic_DNA"/>
</dbReference>
<sequence length="220" mass="24289">MTTAWKGRITEKMLYRVLVLICRKEPSNVVLYARVPCAGQKTDPENQLDYLKDFAAVRCARGEKKAGGYSLVELLVLVGISFFVLAMAFPASKSGLLHQMLFMTARQLAQDIRTCQQENMSTYGQVFEIIFDVTKDRYYLVSGLNTHKKVVLPASVDLVWAVFPGGEKALRFTSSGSPLPGGGTITLMSRTSNSFCYVIVAPVTGRVRISTTPPASWYDG</sequence>
<evidence type="ECO:0008006" key="4">
    <source>
        <dbReference type="Google" id="ProtNLM"/>
    </source>
</evidence>
<evidence type="ECO:0000313" key="2">
    <source>
        <dbReference type="EMBL" id="AEG15532.1"/>
    </source>
</evidence>